<dbReference type="InterPro" id="IPR013538">
    <property type="entry name" value="ASHA1/2-like_C"/>
</dbReference>
<dbReference type="SUPFAM" id="SSF55961">
    <property type="entry name" value="Bet v1-like"/>
    <property type="match status" value="1"/>
</dbReference>
<dbReference type="CDD" id="cd07814">
    <property type="entry name" value="SRPBCC_CalC_Aha1-like"/>
    <property type="match status" value="1"/>
</dbReference>
<dbReference type="EMBL" id="LDRV01000085">
    <property type="protein sequence ID" value="KTS09580.1"/>
    <property type="molecule type" value="Genomic_DNA"/>
</dbReference>
<dbReference type="AlphaFoldDB" id="A0A147F5M6"/>
<accession>A0A147F5M6</accession>
<proteinExistence type="inferred from homology"/>
<evidence type="ECO:0000256" key="1">
    <source>
        <dbReference type="ARBA" id="ARBA00006817"/>
    </source>
</evidence>
<evidence type="ECO:0000259" key="2">
    <source>
        <dbReference type="Pfam" id="PF08327"/>
    </source>
</evidence>
<dbReference type="PATRIC" id="fig|2033.7.peg.3405"/>
<feature type="domain" description="Activator of Hsp90 ATPase homologue 1/2-like C-terminal" evidence="2">
    <location>
        <begin position="6"/>
        <end position="125"/>
    </location>
</feature>
<protein>
    <submittedName>
        <fullName evidence="3">Activator of HSP90 ATPase</fullName>
    </submittedName>
</protein>
<reference evidence="3 4" key="1">
    <citation type="journal article" date="2016" name="Front. Microbiol.">
        <title>Genomic Resource of Rice Seed Associated Bacteria.</title>
        <authorList>
            <person name="Midha S."/>
            <person name="Bansal K."/>
            <person name="Sharma S."/>
            <person name="Kumar N."/>
            <person name="Patil P.P."/>
            <person name="Chaudhry V."/>
            <person name="Patil P.B."/>
        </authorList>
    </citation>
    <scope>NUCLEOTIDE SEQUENCE [LARGE SCALE GENOMIC DNA]</scope>
    <source>
        <strain evidence="3 4">RSA3</strain>
    </source>
</reference>
<comment type="similarity">
    <text evidence="1">Belongs to the AHA1 family.</text>
</comment>
<evidence type="ECO:0000313" key="3">
    <source>
        <dbReference type="EMBL" id="KTS09580.1"/>
    </source>
</evidence>
<dbReference type="InterPro" id="IPR023393">
    <property type="entry name" value="START-like_dom_sf"/>
</dbReference>
<dbReference type="Proteomes" id="UP000072189">
    <property type="component" value="Unassembled WGS sequence"/>
</dbReference>
<dbReference type="Gene3D" id="3.30.530.20">
    <property type="match status" value="1"/>
</dbReference>
<comment type="caution">
    <text evidence="3">The sequence shown here is derived from an EMBL/GenBank/DDBJ whole genome shotgun (WGS) entry which is preliminary data.</text>
</comment>
<sequence length="136" mass="15320">MVAEIDASVEVVWRYLTAGRGAWWPEMRFEATVGSPLVETWVEGDRQVRAAGSVTRCDAPHVLGFSWTEQSWDHPLEVVIELEARRQGTLVTLTESGFSRARTPSSLPAEHDEGWRYHLARLKRTSEGEAVDVDVQ</sequence>
<dbReference type="Pfam" id="PF08327">
    <property type="entry name" value="AHSA1"/>
    <property type="match status" value="1"/>
</dbReference>
<organism evidence="3 4">
    <name type="scientific">Microbacterium testaceum</name>
    <name type="common">Aureobacterium testaceum</name>
    <name type="synonym">Brevibacterium testaceum</name>
    <dbReference type="NCBI Taxonomy" id="2033"/>
    <lineage>
        <taxon>Bacteria</taxon>
        <taxon>Bacillati</taxon>
        <taxon>Actinomycetota</taxon>
        <taxon>Actinomycetes</taxon>
        <taxon>Micrococcales</taxon>
        <taxon>Microbacteriaceae</taxon>
        <taxon>Microbacterium</taxon>
    </lineage>
</organism>
<evidence type="ECO:0000313" key="4">
    <source>
        <dbReference type="Proteomes" id="UP000072189"/>
    </source>
</evidence>
<gene>
    <name evidence="3" type="ORF">RSA3_12970</name>
</gene>
<name>A0A147F5M6_MICTE</name>